<feature type="compositionally biased region" description="Basic and acidic residues" evidence="1">
    <location>
        <begin position="32"/>
        <end position="46"/>
    </location>
</feature>
<reference evidence="3" key="1">
    <citation type="submission" date="2024-04" db="EMBL/GenBank/DDBJ databases">
        <title>Salinicola lusitanus LLJ914,a marine bacterium isolated from the Okinawa Trough.</title>
        <authorList>
            <person name="Li J."/>
        </authorList>
    </citation>
    <scope>NUCLEOTIDE SEQUENCE [LARGE SCALE GENOMIC DNA]</scope>
</reference>
<evidence type="ECO:0000313" key="3">
    <source>
        <dbReference type="Proteomes" id="UP001460270"/>
    </source>
</evidence>
<evidence type="ECO:0000313" key="2">
    <source>
        <dbReference type="EMBL" id="KAK7877394.1"/>
    </source>
</evidence>
<sequence length="107" mass="11812">SRRRWRRCTQRPLVLASGTDADPHTAPWHSEALSERQRHASSDRSGGDTAQRFGGADGTTMSSSRTQNPHGLKPIGPGPDMGRPQSRESSRCTRDRAWPSRATWSST</sequence>
<protein>
    <submittedName>
        <fullName evidence="2">Uncharacterized protein</fullName>
    </submittedName>
</protein>
<dbReference type="AlphaFoldDB" id="A0AAW0MF33"/>
<dbReference type="Proteomes" id="UP001460270">
    <property type="component" value="Unassembled WGS sequence"/>
</dbReference>
<gene>
    <name evidence="2" type="ORF">WMY93_031881</name>
</gene>
<keyword evidence="3" id="KW-1185">Reference proteome</keyword>
<comment type="caution">
    <text evidence="2">The sequence shown here is derived from an EMBL/GenBank/DDBJ whole genome shotgun (WGS) entry which is preliminary data.</text>
</comment>
<name>A0AAW0MF33_9GOBI</name>
<dbReference type="EMBL" id="JBBPFD010000694">
    <property type="protein sequence ID" value="KAK7877394.1"/>
    <property type="molecule type" value="Genomic_DNA"/>
</dbReference>
<evidence type="ECO:0000256" key="1">
    <source>
        <dbReference type="SAM" id="MobiDB-lite"/>
    </source>
</evidence>
<feature type="compositionally biased region" description="Basic and acidic residues" evidence="1">
    <location>
        <begin position="85"/>
        <end position="98"/>
    </location>
</feature>
<feature type="compositionally biased region" description="Polar residues" evidence="1">
    <location>
        <begin position="59"/>
        <end position="69"/>
    </location>
</feature>
<feature type="non-terminal residue" evidence="2">
    <location>
        <position position="1"/>
    </location>
</feature>
<accession>A0AAW0MF33</accession>
<feature type="region of interest" description="Disordered" evidence="1">
    <location>
        <begin position="1"/>
        <end position="107"/>
    </location>
</feature>
<feature type="non-terminal residue" evidence="2">
    <location>
        <position position="107"/>
    </location>
</feature>
<proteinExistence type="predicted"/>
<organism evidence="2 3">
    <name type="scientific">Mugilogobius chulae</name>
    <name type="common">yellowstripe goby</name>
    <dbReference type="NCBI Taxonomy" id="88201"/>
    <lineage>
        <taxon>Eukaryota</taxon>
        <taxon>Metazoa</taxon>
        <taxon>Chordata</taxon>
        <taxon>Craniata</taxon>
        <taxon>Vertebrata</taxon>
        <taxon>Euteleostomi</taxon>
        <taxon>Actinopterygii</taxon>
        <taxon>Neopterygii</taxon>
        <taxon>Teleostei</taxon>
        <taxon>Neoteleostei</taxon>
        <taxon>Acanthomorphata</taxon>
        <taxon>Gobiaria</taxon>
        <taxon>Gobiiformes</taxon>
        <taxon>Gobioidei</taxon>
        <taxon>Gobiidae</taxon>
        <taxon>Gobionellinae</taxon>
        <taxon>Mugilogobius</taxon>
    </lineage>
</organism>